<evidence type="ECO:0000256" key="1">
    <source>
        <dbReference type="ARBA" id="ARBA00022786"/>
    </source>
</evidence>
<keyword evidence="5" id="KW-1185">Reference proteome</keyword>
<feature type="domain" description="FBA" evidence="3">
    <location>
        <begin position="69"/>
        <end position="250"/>
    </location>
</feature>
<dbReference type="Pfam" id="PF04300">
    <property type="entry name" value="FBA"/>
    <property type="match status" value="1"/>
</dbReference>
<dbReference type="OMA" id="HIFFQHG"/>
<dbReference type="PROSITE" id="PS50181">
    <property type="entry name" value="FBOX"/>
    <property type="match status" value="1"/>
</dbReference>
<protein>
    <submittedName>
        <fullName evidence="4">F-box protein 44</fullName>
    </submittedName>
</protein>
<dbReference type="Pfam" id="PF12937">
    <property type="entry name" value="F-box-like"/>
    <property type="match status" value="1"/>
</dbReference>
<gene>
    <name evidence="4" type="primary">FBXO44</name>
</gene>
<reference evidence="4" key="1">
    <citation type="submission" date="2025-08" db="UniProtKB">
        <authorList>
            <consortium name="Ensembl"/>
        </authorList>
    </citation>
    <scope>IDENTIFICATION</scope>
</reference>
<dbReference type="GO" id="GO:0036503">
    <property type="term" value="P:ERAD pathway"/>
    <property type="evidence" value="ECO:0007669"/>
    <property type="project" value="TreeGrafter"/>
</dbReference>
<dbReference type="GO" id="GO:0006516">
    <property type="term" value="P:glycoprotein catabolic process"/>
    <property type="evidence" value="ECO:0007669"/>
    <property type="project" value="TreeGrafter"/>
</dbReference>
<dbReference type="FunFam" id="1.20.1280.50:FF:000002">
    <property type="entry name" value="F-box only protein 44"/>
    <property type="match status" value="1"/>
</dbReference>
<dbReference type="InterPro" id="IPR039752">
    <property type="entry name" value="F-box_only"/>
</dbReference>
<name>A0A8D0L896_SPHPU</name>
<dbReference type="PROSITE" id="PS51114">
    <property type="entry name" value="FBA"/>
    <property type="match status" value="1"/>
</dbReference>
<dbReference type="SMART" id="SM00256">
    <property type="entry name" value="FBOX"/>
    <property type="match status" value="1"/>
</dbReference>
<dbReference type="PANTHER" id="PTHR12125">
    <property type="entry name" value="F-BOX ONLY PROTEIN 6-LIKE PROTEIN"/>
    <property type="match status" value="1"/>
</dbReference>
<keyword evidence="1" id="KW-0833">Ubl conjugation pathway</keyword>
<dbReference type="SMART" id="SM01198">
    <property type="entry name" value="FBA"/>
    <property type="match status" value="1"/>
</dbReference>
<proteinExistence type="predicted"/>
<evidence type="ECO:0000313" key="4">
    <source>
        <dbReference type="Ensembl" id="ENSSPUP00000016010.1"/>
    </source>
</evidence>
<dbReference type="GO" id="GO:0031146">
    <property type="term" value="P:SCF-dependent proteasomal ubiquitin-dependent protein catabolic process"/>
    <property type="evidence" value="ECO:0007669"/>
    <property type="project" value="TreeGrafter"/>
</dbReference>
<evidence type="ECO:0000259" key="3">
    <source>
        <dbReference type="PROSITE" id="PS51114"/>
    </source>
</evidence>
<dbReference type="Proteomes" id="UP000694392">
    <property type="component" value="Unplaced"/>
</dbReference>
<feature type="domain" description="F-box" evidence="2">
    <location>
        <begin position="1"/>
        <end position="48"/>
    </location>
</feature>
<dbReference type="GO" id="GO:0005737">
    <property type="term" value="C:cytoplasm"/>
    <property type="evidence" value="ECO:0007669"/>
    <property type="project" value="TreeGrafter"/>
</dbReference>
<accession>A0A8D0L896</accession>
<dbReference type="Gene3D" id="2.60.120.260">
    <property type="entry name" value="Galactose-binding domain-like"/>
    <property type="match status" value="1"/>
</dbReference>
<dbReference type="Gene3D" id="1.20.1280.50">
    <property type="match status" value="1"/>
</dbReference>
<dbReference type="InterPro" id="IPR008979">
    <property type="entry name" value="Galactose-bd-like_sf"/>
</dbReference>
<dbReference type="SUPFAM" id="SSF49785">
    <property type="entry name" value="Galactose-binding domain-like"/>
    <property type="match status" value="1"/>
</dbReference>
<dbReference type="InterPro" id="IPR007397">
    <property type="entry name" value="F-box-assoc_dom"/>
</dbReference>
<dbReference type="GO" id="GO:0061630">
    <property type="term" value="F:ubiquitin protein ligase activity"/>
    <property type="evidence" value="ECO:0007669"/>
    <property type="project" value="TreeGrafter"/>
</dbReference>
<dbReference type="SUPFAM" id="SSF81383">
    <property type="entry name" value="F-box domain"/>
    <property type="match status" value="1"/>
</dbReference>
<dbReference type="FunFam" id="2.60.120.260:FF:000012">
    <property type="entry name" value="F-box only protein 2"/>
    <property type="match status" value="1"/>
</dbReference>
<dbReference type="PANTHER" id="PTHR12125:SF12">
    <property type="entry name" value="F-BOX ONLY PROTEIN 6"/>
    <property type="match status" value="1"/>
</dbReference>
<dbReference type="AlphaFoldDB" id="A0A8D0L896"/>
<dbReference type="GO" id="GO:0019005">
    <property type="term" value="C:SCF ubiquitin ligase complex"/>
    <property type="evidence" value="ECO:0007669"/>
    <property type="project" value="Ensembl"/>
</dbReference>
<dbReference type="Ensembl" id="ENSSPUT00000017068.1">
    <property type="protein sequence ID" value="ENSSPUP00000016010.1"/>
    <property type="gene ID" value="ENSSPUG00000012376.1"/>
</dbReference>
<dbReference type="GeneTree" id="ENSGT00940000159408"/>
<evidence type="ECO:0000259" key="2">
    <source>
        <dbReference type="PROSITE" id="PS50181"/>
    </source>
</evidence>
<dbReference type="InterPro" id="IPR001810">
    <property type="entry name" value="F-box_dom"/>
</dbReference>
<organism evidence="4 5">
    <name type="scientific">Sphenodon punctatus</name>
    <name type="common">Tuatara</name>
    <name type="synonym">Hatteria punctata</name>
    <dbReference type="NCBI Taxonomy" id="8508"/>
    <lineage>
        <taxon>Eukaryota</taxon>
        <taxon>Metazoa</taxon>
        <taxon>Chordata</taxon>
        <taxon>Craniata</taxon>
        <taxon>Vertebrata</taxon>
        <taxon>Euteleostomi</taxon>
        <taxon>Lepidosauria</taxon>
        <taxon>Sphenodontia</taxon>
        <taxon>Sphenodontidae</taxon>
        <taxon>Sphenodon</taxon>
    </lineage>
</organism>
<evidence type="ECO:0000313" key="5">
    <source>
        <dbReference type="Proteomes" id="UP000694392"/>
    </source>
</evidence>
<dbReference type="InterPro" id="IPR036047">
    <property type="entry name" value="F-box-like_dom_sf"/>
</dbReference>
<sequence>MANISDLPENVLVDLLSLLPARELILRCRLVCTVWRDVVDLATLWKRKCQREVLYQEKWDRNVQDWKIFYFLCSLKRNLIKNPCAEEDFQFWKLDVNEGDKWKVENLPGEHGRAFPHQGVHKYFVTSHGRCRKSQLISLKNMGYWDQLMDEIQPDITIQDWYAARFDCGSRYSLRVRLLSADYIVLHQFQPEDVLLEQWSDAEWRQISYTFHNYGPGVRHIHFYHGGQDTQYWAGWYGIRVTNSSITIGPEVAT</sequence>
<reference evidence="4" key="2">
    <citation type="submission" date="2025-09" db="UniProtKB">
        <authorList>
            <consortium name="Ensembl"/>
        </authorList>
    </citation>
    <scope>IDENTIFICATION</scope>
</reference>
<dbReference type="CDD" id="cd22168">
    <property type="entry name" value="F-box_FBXO6-like"/>
    <property type="match status" value="1"/>
</dbReference>